<feature type="domain" description="Fibronectin type-III" evidence="1">
    <location>
        <begin position="532"/>
        <end position="618"/>
    </location>
</feature>
<comment type="caution">
    <text evidence="2">The sequence shown here is derived from an EMBL/GenBank/DDBJ whole genome shotgun (WGS) entry which is preliminary data.</text>
</comment>
<reference evidence="2" key="1">
    <citation type="journal article" name="BMC Genomics">
        <title>Long-read sequencing and de novo genome assembly of marine medaka (Oryzias melastigma).</title>
        <authorList>
            <person name="Liang P."/>
            <person name="Saqib H.S.A."/>
            <person name="Ni X."/>
            <person name="Shen Y."/>
        </authorList>
    </citation>
    <scope>NUCLEOTIDE SEQUENCE</scope>
    <source>
        <strain evidence="2">Bigg-433</strain>
    </source>
</reference>
<dbReference type="PROSITE" id="PS50853">
    <property type="entry name" value="FN3"/>
    <property type="match status" value="11"/>
</dbReference>
<feature type="domain" description="Fibronectin type-III" evidence="1">
    <location>
        <begin position="619"/>
        <end position="705"/>
    </location>
</feature>
<dbReference type="InterPro" id="IPR003961">
    <property type="entry name" value="FN3_dom"/>
</dbReference>
<protein>
    <submittedName>
        <fullName evidence="2">Fibronectin type III domain-containing protein 7</fullName>
    </submittedName>
</protein>
<feature type="domain" description="Fibronectin type-III" evidence="1">
    <location>
        <begin position="1738"/>
        <end position="1823"/>
    </location>
</feature>
<proteinExistence type="predicted"/>
<sequence length="2254" mass="237519">MCGYTYLTSVFPFNKAGTSLLAHVRNYTTIPCCPQDVQVQLVSTETLEIMWSPVKGAELYETTAAETRDTIHCNDTSPVCALSDLRCNTAYSVTVTPCSELRGCNATCAPNVHETAPCSPEILNMTQTGNSSYRVLYTTPNSLNTNYTITATGRYNRGSCQSKNDSCELTQLPCGTTYEVTAVAISAAGRSLPGFSKTLETGPCCPDSVNVSQVTQAMTNVTWSPGGGARSYVASLTSQRGHAKCHTLDNHCLMGCITCGTNYSVYLEAISSTGTHLTVHLSRLFFQPRTTPWSCTGLGPTTPASLLPGSTYCDIQEETCGDVYTVVVAPVEQSGLKVSFCQPRTYSVPCPGSNAGMRCQIDSVTSPSASTLNVKWSSYPGATVYVLDLRVVNSTTIAPVMLMQTASSTERLVQGLRPGTLYEVTLKAYQILYNPACTVTVRATTGLTVTTKTASSVQVQWNPVNKVLQYLVVVRDSNNPNSPDIKNISSTSAEFSSLKPCSTYTVEVSSYNIFLVPGEPSIVTYTTSSINTVTTTSASYTCSNGSVTVSWDGVFGASLYRATAVDGTGASLNCTSASTSCQISMLTCGERYQVRVTAISGSCESTSNASAAFETVPCAPANPQTAHVCLSDMITFSWQPTNNTIYYEATATDSTGKVTPCRTLDTTCFFTNIGCGQRYTYTVRAVSFECNSQPSQPKVMQSSPCEPTNVKSVAACDSGTLITTWEPSAGALSYSVEAMGNNGEQYKCSSTNDSCAITGVPCGEFLSVWIVASNDNCSTGNVLGPAAQTNPCVPTNVKVSETCSPDAATVNWLASTGAIFYYATAHDANGNTHECFSLATSCSISGLKCAQNYTASVSGNNFYCNSTQSQAVAFTTGPCPPANVKAFPDCDTNHAVVNWQNNQTSGHHTAMIEDGSGAKLTCTSDTLNCSISPLPCGKTLNVTVTYTDGNCSSTSTPVSMDSVPCAPVDVKVSVNCSTEDLTISWSSSSPAEKYSAVISGGTDQPRYCNSTDTYCTLGGLRCGSLYNIVGDGYKYSCLTNNASCVFQSLPCGLDLNLTVQTLGSECNSSVSVSEFLQTAPCPPQNVNATVRCSNHSALITWMGSPNALGYNVTAIGLGGQIHNCHTNSSSCEVTDLQCGETYSVKVTAYTQTCTGSQSLSHRFRAGVCPPSNITVLPTCEHRAISWAAAAWAETYIATATAADGHTHTCSSNYSSSCNFTDLHCGETYSVTVVSGDGSCWSDPSPPVQLKAAPCPPTNLSAELNCTTRSAVVTWRTVATAVSTAYNVQATSPDGHNSSCSNMGSSCDLDNLVCGQKYSVVVEAINTGCPGPASAPSFLTTEPCIPINISTRYNMSTAWVMWSAAAGASSYSVQAVTDSGAPVTCGSSNSSCHLNGLQCSRMYNVTVTAHNQACSSLPSETTHLLTVQTVTCNSTNTHCSLVGLECSQIYNITVMVADPTCNNTVASEPYQLITEPCPPTNVQASLKCEPLSATVSWQQTGFALGYVAYVDSKGGHQTSCVSSNTTSCSISGLMCGTVYSVWVKALGKQHNSSDSSVISLTSGPCQPVIASVQAPCQSDEVQISWNNTDGAVNYLVRTAGNRGYMKTHNTTQSFLSATLPCGQEFNVTVQGQGSVCDSTPSSPAFFKTGPCIPSNVTTQVQCELNRGSVSWRPSDGAETYIAIATGVDSHTHQCLTNTTSCTWTDLHCGEEYTVVVRAKTVNCSSLPSNSSIIYTGPCAPQNLDATVNCGTKVVALNWNSPNGTHSYTVSAKGGDKSVSLQTNTTLALFSDLTCGQNYSLTVTPHSQHCVGNYNTQASVLTWPCTPAGVFVSQACLSNSVMVAWQPSNGTEYYTAAVQTENGVSKVCTTNTSACTVHALTCGQNYSMSVTASNKQCNVTSGQTKSVQSVPCSPTNVSVLMDCSNNSALVSWSASRGAVQYSVNGISSHGNASCQSSGLGCRLSLVCGSLYTVQVVAMDDNCSSIPSTPVEFSSGPCPPSNVSAQMTCQSSNMTVYWDTIRDADHFLVSLTSVNGTIQLCNTTTTTCFISNATCGETFTIQVTSVRGNCLSRPYQTSSIQTAPCQPKGVNGHIDCVSNSAWITWDAALGANNYTVSAVGSGISTTNCTSITDTRCEVKDLACGVSFNFTVTASNTRCDSQPSAPFSLETAPCSLSAITAFTQCHNSSILVMWDLNGSGGTSAYIATAEASDHTYLTCNSTGNSCYLSGAKCDLRYIIIVRSIFRPLQQSEKSSLQN</sequence>
<dbReference type="Pfam" id="PF00041">
    <property type="entry name" value="fn3"/>
    <property type="match status" value="4"/>
</dbReference>
<evidence type="ECO:0000313" key="3">
    <source>
        <dbReference type="Proteomes" id="UP000646548"/>
    </source>
</evidence>
<organism evidence="2 3">
    <name type="scientific">Oryzias melastigma</name>
    <name type="common">Marine medaka</name>
    <dbReference type="NCBI Taxonomy" id="30732"/>
    <lineage>
        <taxon>Eukaryota</taxon>
        <taxon>Metazoa</taxon>
        <taxon>Chordata</taxon>
        <taxon>Craniata</taxon>
        <taxon>Vertebrata</taxon>
        <taxon>Euteleostomi</taxon>
        <taxon>Actinopterygii</taxon>
        <taxon>Neopterygii</taxon>
        <taxon>Teleostei</taxon>
        <taxon>Neoteleostei</taxon>
        <taxon>Acanthomorphata</taxon>
        <taxon>Ovalentaria</taxon>
        <taxon>Atherinomorphae</taxon>
        <taxon>Beloniformes</taxon>
        <taxon>Adrianichthyidae</taxon>
        <taxon>Oryziinae</taxon>
        <taxon>Oryzias</taxon>
    </lineage>
</organism>
<feature type="domain" description="Fibronectin type-III" evidence="1">
    <location>
        <begin position="1651"/>
        <end position="1737"/>
    </location>
</feature>
<gene>
    <name evidence="2" type="ORF">FQA47_011588</name>
</gene>
<dbReference type="EMBL" id="WKFB01000268">
    <property type="protein sequence ID" value="KAF6728996.1"/>
    <property type="molecule type" value="Genomic_DNA"/>
</dbReference>
<dbReference type="PANTHER" id="PTHR47135:SF4">
    <property type="match status" value="1"/>
</dbReference>
<dbReference type="InterPro" id="IPR036116">
    <property type="entry name" value="FN3_sf"/>
</dbReference>
<evidence type="ECO:0000313" key="2">
    <source>
        <dbReference type="EMBL" id="KAF6728996.1"/>
    </source>
</evidence>
<dbReference type="Gene3D" id="2.60.40.10">
    <property type="entry name" value="Immunoglobulins"/>
    <property type="match status" value="15"/>
</dbReference>
<feature type="domain" description="Fibronectin type-III" evidence="1">
    <location>
        <begin position="1082"/>
        <end position="1170"/>
    </location>
</feature>
<feature type="domain" description="Fibronectin type-III" evidence="1">
    <location>
        <begin position="116"/>
        <end position="204"/>
    </location>
</feature>
<dbReference type="Gene3D" id="6.10.250.2590">
    <property type="match status" value="1"/>
</dbReference>
<evidence type="ECO:0000259" key="1">
    <source>
        <dbReference type="PROSITE" id="PS50853"/>
    </source>
</evidence>
<dbReference type="PANTHER" id="PTHR47135">
    <property type="entry name" value="FIBRONECTIN TYPE III DOMAIN-CONTAINING PROTEIN 7"/>
    <property type="match status" value="1"/>
</dbReference>
<feature type="domain" description="Fibronectin type-III" evidence="1">
    <location>
        <begin position="1255"/>
        <end position="1343"/>
    </location>
</feature>
<accession>A0A834CLH4</accession>
<feature type="domain" description="Fibronectin type-III" evidence="1">
    <location>
        <begin position="2080"/>
        <end position="2170"/>
    </location>
</feature>
<dbReference type="InterPro" id="IPR013783">
    <property type="entry name" value="Ig-like_fold"/>
</dbReference>
<name>A0A834CLH4_ORYME</name>
<dbReference type="Proteomes" id="UP000646548">
    <property type="component" value="Unassembled WGS sequence"/>
</dbReference>
<feature type="domain" description="Fibronectin type-III" evidence="1">
    <location>
        <begin position="443"/>
        <end position="531"/>
    </location>
</feature>
<dbReference type="SUPFAM" id="SSF49265">
    <property type="entry name" value="Fibronectin type III"/>
    <property type="match status" value="16"/>
</dbReference>
<dbReference type="CDD" id="cd00063">
    <property type="entry name" value="FN3"/>
    <property type="match status" value="5"/>
</dbReference>
<dbReference type="SMART" id="SM00060">
    <property type="entry name" value="FN3"/>
    <property type="match status" value="17"/>
</dbReference>
<feature type="domain" description="Fibronectin type-III" evidence="1">
    <location>
        <begin position="1477"/>
        <end position="1564"/>
    </location>
</feature>
<feature type="domain" description="Fibronectin type-III" evidence="1">
    <location>
        <begin position="793"/>
        <end position="879"/>
    </location>
</feature>